<accession>A0A7C6EF05</accession>
<dbReference type="InterPro" id="IPR020557">
    <property type="entry name" value="Fumarate_lyase_CS"/>
</dbReference>
<dbReference type="UniPathway" id="UPA00075">
    <property type="reaction ID" value="UER00336"/>
</dbReference>
<reference evidence="14" key="1">
    <citation type="journal article" date="2020" name="mSystems">
        <title>Genome- and Community-Level Interaction Insights into Carbon Utilization and Element Cycling Functions of Hydrothermarchaeota in Hydrothermal Sediment.</title>
        <authorList>
            <person name="Zhou Z."/>
            <person name="Liu Y."/>
            <person name="Xu W."/>
            <person name="Pan J."/>
            <person name="Luo Z.H."/>
            <person name="Li M."/>
        </authorList>
    </citation>
    <scope>NUCLEOTIDE SEQUENCE [LARGE SCALE GENOMIC DNA]</scope>
    <source>
        <strain evidence="14">SpSt-876</strain>
    </source>
</reference>
<dbReference type="GO" id="GO:0070626">
    <property type="term" value="F:(S)-2-(5-amino-1-(5-phospho-D-ribosyl)imidazole-4-carboxamido) succinate lyase (fumarate-forming) activity"/>
    <property type="evidence" value="ECO:0007669"/>
    <property type="project" value="TreeGrafter"/>
</dbReference>
<dbReference type="SUPFAM" id="SSF48557">
    <property type="entry name" value="L-aspartase-like"/>
    <property type="match status" value="1"/>
</dbReference>
<evidence type="ECO:0000256" key="5">
    <source>
        <dbReference type="ARBA" id="ARBA00017058"/>
    </source>
</evidence>
<dbReference type="Pfam" id="PF10397">
    <property type="entry name" value="ADSL_C"/>
    <property type="match status" value="1"/>
</dbReference>
<dbReference type="InterPro" id="IPR019468">
    <property type="entry name" value="AdenyloSucc_lyase_C"/>
</dbReference>
<evidence type="ECO:0000256" key="9">
    <source>
        <dbReference type="ARBA" id="ARBA00030717"/>
    </source>
</evidence>
<dbReference type="InterPro" id="IPR022761">
    <property type="entry name" value="Fumarate_lyase_N"/>
</dbReference>
<dbReference type="InterPro" id="IPR024083">
    <property type="entry name" value="Fumarase/histidase_N"/>
</dbReference>
<dbReference type="SMART" id="SM00998">
    <property type="entry name" value="ADSL_C"/>
    <property type="match status" value="1"/>
</dbReference>
<evidence type="ECO:0000259" key="13">
    <source>
        <dbReference type="SMART" id="SM00998"/>
    </source>
</evidence>
<dbReference type="FunFam" id="1.20.200.10:FF:000008">
    <property type="entry name" value="Adenylosuccinate lyase"/>
    <property type="match status" value="1"/>
</dbReference>
<comment type="caution">
    <text evidence="14">The sequence shown here is derived from an EMBL/GenBank/DDBJ whole genome shotgun (WGS) entry which is preliminary data.</text>
</comment>
<name>A0A7C6EF05_UNCW3</name>
<dbReference type="PANTHER" id="PTHR43172:SF1">
    <property type="entry name" value="ADENYLOSUCCINATE LYASE"/>
    <property type="match status" value="1"/>
</dbReference>
<dbReference type="Gene3D" id="1.10.275.10">
    <property type="entry name" value="Fumarase/aspartase (N-terminal domain)"/>
    <property type="match status" value="1"/>
</dbReference>
<proteinExistence type="inferred from homology"/>
<dbReference type="GO" id="GO:0005829">
    <property type="term" value="C:cytosol"/>
    <property type="evidence" value="ECO:0007669"/>
    <property type="project" value="TreeGrafter"/>
</dbReference>
<evidence type="ECO:0000256" key="2">
    <source>
        <dbReference type="ARBA" id="ARBA00004734"/>
    </source>
</evidence>
<comment type="similarity">
    <text evidence="3 12">Belongs to the lyase 1 family. Adenylosuccinate lyase subfamily.</text>
</comment>
<dbReference type="PRINTS" id="PR00149">
    <property type="entry name" value="FUMRATELYASE"/>
</dbReference>
<evidence type="ECO:0000256" key="6">
    <source>
        <dbReference type="ARBA" id="ARBA00022755"/>
    </source>
</evidence>
<sequence>MIPRFTTKEMADLWSEENKYHYWLKVEQAVAWAQAQIGMIPKSAARKIEKAKFNLKQIEKFETITKHDLIAFLKSVETTIGAAGRFLHFGLTSYDIVDTALALRLIQACDYINKALTELLATIKKLALNHKQTLMIGRTHGMYAQPITFGFKCLSWYEEMKRNITRLRQVRENLRFGKISGAVGTYSTVPPNVEVLTLRRLGLKPEPVATQVIPRDRHAELLTTLAIIAGSLERIATEVRNLQRSDIAELAEPFTAGQTGSSAMPHKRNPELSERICGLARIVRANALAGLETIALWHERDLTNSSVERITLPDSTILIHYMIKLLTQILQGLVVFPEQMRKNLAKTFDQYFSQNLMIALIKKKMAKSTAYKITQELSFQAGEKKMSLKDLAMKNPQVKKYLNEKELTRIFDINTFLANIDYIYKKSISDN</sequence>
<comment type="catalytic activity">
    <reaction evidence="10">
        <text>N(6)-(1,2-dicarboxyethyl)-AMP = fumarate + AMP</text>
        <dbReference type="Rhea" id="RHEA:16853"/>
        <dbReference type="ChEBI" id="CHEBI:29806"/>
        <dbReference type="ChEBI" id="CHEBI:57567"/>
        <dbReference type="ChEBI" id="CHEBI:456215"/>
        <dbReference type="EC" id="4.3.2.2"/>
    </reaction>
    <physiologicalReaction direction="left-to-right" evidence="10">
        <dbReference type="Rhea" id="RHEA:16854"/>
    </physiologicalReaction>
</comment>
<evidence type="ECO:0000256" key="1">
    <source>
        <dbReference type="ARBA" id="ARBA00004706"/>
    </source>
</evidence>
<dbReference type="InterPro" id="IPR000362">
    <property type="entry name" value="Fumarate_lyase_fam"/>
</dbReference>
<dbReference type="InterPro" id="IPR004769">
    <property type="entry name" value="Pur_lyase"/>
</dbReference>
<evidence type="ECO:0000256" key="12">
    <source>
        <dbReference type="RuleBase" id="RU361172"/>
    </source>
</evidence>
<keyword evidence="6 12" id="KW-0658">Purine biosynthesis</keyword>
<evidence type="ECO:0000256" key="8">
    <source>
        <dbReference type="ARBA" id="ARBA00024477"/>
    </source>
</evidence>
<evidence type="ECO:0000256" key="11">
    <source>
        <dbReference type="NCBIfam" id="TIGR00928"/>
    </source>
</evidence>
<evidence type="ECO:0000313" key="14">
    <source>
        <dbReference type="EMBL" id="HHS53162.1"/>
    </source>
</evidence>
<gene>
    <name evidence="14" type="ORF">ENW73_10005</name>
</gene>
<evidence type="ECO:0000256" key="7">
    <source>
        <dbReference type="ARBA" id="ARBA00023239"/>
    </source>
</evidence>
<evidence type="ECO:0000256" key="3">
    <source>
        <dbReference type="ARBA" id="ARBA00008273"/>
    </source>
</evidence>
<dbReference type="UniPathway" id="UPA00074">
    <property type="reaction ID" value="UER00132"/>
</dbReference>
<dbReference type="NCBIfam" id="TIGR00928">
    <property type="entry name" value="purB"/>
    <property type="match status" value="1"/>
</dbReference>
<dbReference type="Gene3D" id="1.20.200.10">
    <property type="entry name" value="Fumarase/aspartase (Central domain)"/>
    <property type="match status" value="1"/>
</dbReference>
<dbReference type="PRINTS" id="PR00145">
    <property type="entry name" value="ARGSUCLYASE"/>
</dbReference>
<dbReference type="GO" id="GO:0004018">
    <property type="term" value="F:N6-(1,2-dicarboxyethyl)AMP AMP-lyase (fumarate-forming) activity"/>
    <property type="evidence" value="ECO:0007669"/>
    <property type="project" value="UniProtKB-UniRule"/>
</dbReference>
<dbReference type="CDD" id="cd01360">
    <property type="entry name" value="Adenylsuccinate_lyase_1"/>
    <property type="match status" value="1"/>
</dbReference>
<evidence type="ECO:0000256" key="10">
    <source>
        <dbReference type="ARBA" id="ARBA00049115"/>
    </source>
</evidence>
<dbReference type="EC" id="4.3.2.2" evidence="4 11"/>
<feature type="domain" description="Adenylosuccinate lyase C-terminal" evidence="13">
    <location>
        <begin position="348"/>
        <end position="428"/>
    </location>
</feature>
<dbReference type="Pfam" id="PF00206">
    <property type="entry name" value="Lyase_1"/>
    <property type="match status" value="1"/>
</dbReference>
<dbReference type="EMBL" id="DTLI01000242">
    <property type="protein sequence ID" value="HHS53162.1"/>
    <property type="molecule type" value="Genomic_DNA"/>
</dbReference>
<keyword evidence="7 12" id="KW-0456">Lyase</keyword>
<dbReference type="GO" id="GO:0006189">
    <property type="term" value="P:'de novo' IMP biosynthetic process"/>
    <property type="evidence" value="ECO:0007669"/>
    <property type="project" value="UniProtKB-UniPathway"/>
</dbReference>
<dbReference type="AlphaFoldDB" id="A0A7C6EF05"/>
<comment type="pathway">
    <text evidence="2 12">Purine metabolism; AMP biosynthesis via de novo pathway; AMP from IMP: step 2/2.</text>
</comment>
<dbReference type="Gene3D" id="1.10.40.30">
    <property type="entry name" value="Fumarase/aspartase (C-terminal domain)"/>
    <property type="match status" value="1"/>
</dbReference>
<dbReference type="InterPro" id="IPR008948">
    <property type="entry name" value="L-Aspartase-like"/>
</dbReference>
<dbReference type="GO" id="GO:0044208">
    <property type="term" value="P:'de novo' AMP biosynthetic process"/>
    <property type="evidence" value="ECO:0007669"/>
    <property type="project" value="UniProtKB-UniPathway"/>
</dbReference>
<comment type="pathway">
    <text evidence="1 12">Purine metabolism; IMP biosynthesis via de novo pathway; 5-amino-1-(5-phospho-D-ribosyl)imidazole-4-carboxamide from 5-amino-1-(5-phospho-D-ribosyl)imidazole-4-carboxylate: step 2/2.</text>
</comment>
<comment type="catalytic activity">
    <reaction evidence="8">
        <text>(2S)-2-[5-amino-1-(5-phospho-beta-D-ribosyl)imidazole-4-carboxamido]succinate = 5-amino-1-(5-phospho-beta-D-ribosyl)imidazole-4-carboxamide + fumarate</text>
        <dbReference type="Rhea" id="RHEA:23920"/>
        <dbReference type="ChEBI" id="CHEBI:29806"/>
        <dbReference type="ChEBI" id="CHEBI:58443"/>
        <dbReference type="ChEBI" id="CHEBI:58475"/>
        <dbReference type="EC" id="4.3.2.2"/>
    </reaction>
    <physiologicalReaction direction="left-to-right" evidence="8">
        <dbReference type="Rhea" id="RHEA:23921"/>
    </physiologicalReaction>
</comment>
<protein>
    <recommendedName>
        <fullName evidence="5 11">Adenylosuccinate lyase</fullName>
        <shortName evidence="12">ASL</shortName>
        <ecNumber evidence="4 11">4.3.2.2</ecNumber>
    </recommendedName>
    <alternativeName>
        <fullName evidence="9 12">Adenylosuccinase</fullName>
    </alternativeName>
</protein>
<organism evidence="14">
    <name type="scientific">candidate division WOR-3 bacterium</name>
    <dbReference type="NCBI Taxonomy" id="2052148"/>
    <lineage>
        <taxon>Bacteria</taxon>
        <taxon>Bacteria division WOR-3</taxon>
    </lineage>
</organism>
<evidence type="ECO:0000256" key="4">
    <source>
        <dbReference type="ARBA" id="ARBA00012339"/>
    </source>
</evidence>
<dbReference type="PANTHER" id="PTHR43172">
    <property type="entry name" value="ADENYLOSUCCINATE LYASE"/>
    <property type="match status" value="1"/>
</dbReference>
<dbReference type="PROSITE" id="PS00163">
    <property type="entry name" value="FUMARATE_LYASES"/>
    <property type="match status" value="1"/>
</dbReference>